<keyword evidence="2" id="KW-1185">Reference proteome</keyword>
<dbReference type="Proteomes" id="UP000245119">
    <property type="component" value="Linkage Group LG4"/>
</dbReference>
<dbReference type="AlphaFoldDB" id="A0A2T7PGI0"/>
<reference evidence="1 2" key="1">
    <citation type="submission" date="2018-04" db="EMBL/GenBank/DDBJ databases">
        <title>The genome of golden apple snail Pomacea canaliculata provides insight into stress tolerance and invasive adaptation.</title>
        <authorList>
            <person name="Liu C."/>
            <person name="Liu B."/>
            <person name="Ren Y."/>
            <person name="Zhang Y."/>
            <person name="Wang H."/>
            <person name="Li S."/>
            <person name="Jiang F."/>
            <person name="Yin L."/>
            <person name="Zhang G."/>
            <person name="Qian W."/>
            <person name="Fan W."/>
        </authorList>
    </citation>
    <scope>NUCLEOTIDE SEQUENCE [LARGE SCALE GENOMIC DNA]</scope>
    <source>
        <strain evidence="1">SZHN2017</strain>
        <tissue evidence="1">Muscle</tissue>
    </source>
</reference>
<accession>A0A2T7PGI0</accession>
<dbReference type="EMBL" id="PZQS01000004">
    <property type="protein sequence ID" value="PVD32523.1"/>
    <property type="molecule type" value="Genomic_DNA"/>
</dbReference>
<evidence type="ECO:0000313" key="2">
    <source>
        <dbReference type="Proteomes" id="UP000245119"/>
    </source>
</evidence>
<gene>
    <name evidence="1" type="ORF">C0Q70_07963</name>
</gene>
<sequence length="265" mass="29306">MLARKLPLMTSLDRYNHPITLPPHVTSTTTTTTSAPTLIVVPRTETRTTNISSNMRSFIGYLQQCSQLEPGFANCTQDKLDAMQDYVSSATFRFNDYPTFCADRDRFDVDSANFKFSQCLELTKNLTNGLPRDEMCSSLAECYVSSLAECYVSSLTEYYVSGLNEYYASSLAECYVSSLAECYVSGLARQFVMKLELISTSAFGNDDYDLPACGSHVRHVTSMILSLTLLGRQPLHGGVPTMQRFSRPDGSSRALRVSAPATSIS</sequence>
<protein>
    <submittedName>
        <fullName evidence="1">Uncharacterized protein</fullName>
    </submittedName>
</protein>
<organism evidence="1 2">
    <name type="scientific">Pomacea canaliculata</name>
    <name type="common">Golden apple snail</name>
    <dbReference type="NCBI Taxonomy" id="400727"/>
    <lineage>
        <taxon>Eukaryota</taxon>
        <taxon>Metazoa</taxon>
        <taxon>Spiralia</taxon>
        <taxon>Lophotrochozoa</taxon>
        <taxon>Mollusca</taxon>
        <taxon>Gastropoda</taxon>
        <taxon>Caenogastropoda</taxon>
        <taxon>Architaenioglossa</taxon>
        <taxon>Ampullarioidea</taxon>
        <taxon>Ampullariidae</taxon>
        <taxon>Pomacea</taxon>
    </lineage>
</organism>
<comment type="caution">
    <text evidence="1">The sequence shown here is derived from an EMBL/GenBank/DDBJ whole genome shotgun (WGS) entry which is preliminary data.</text>
</comment>
<evidence type="ECO:0000313" key="1">
    <source>
        <dbReference type="EMBL" id="PVD32523.1"/>
    </source>
</evidence>
<proteinExistence type="predicted"/>
<name>A0A2T7PGI0_POMCA</name>